<evidence type="ECO:0000259" key="11">
    <source>
        <dbReference type="Pfam" id="PF00703"/>
    </source>
</evidence>
<dbReference type="OrthoDB" id="2866996at2759"/>
<dbReference type="Pfam" id="PF22666">
    <property type="entry name" value="Glyco_hydro_2_N2"/>
    <property type="match status" value="1"/>
</dbReference>
<evidence type="ECO:0000259" key="12">
    <source>
        <dbReference type="Pfam" id="PF17786"/>
    </source>
</evidence>
<keyword evidence="5" id="KW-0119">Carbohydrate metabolism</keyword>
<dbReference type="Pfam" id="PF17786">
    <property type="entry name" value="Mannosidase_ig"/>
    <property type="match status" value="1"/>
</dbReference>
<feature type="domain" description="Glycoside hydrolase family 2 immunoglobulin-like beta-sandwich" evidence="11">
    <location>
        <begin position="200"/>
        <end position="312"/>
    </location>
</feature>
<evidence type="ECO:0000256" key="9">
    <source>
        <dbReference type="ARBA" id="ARBA00041069"/>
    </source>
</evidence>
<dbReference type="RefSeq" id="XP_030989152.1">
    <property type="nucleotide sequence ID" value="XM_031136191.1"/>
</dbReference>
<dbReference type="InterPro" id="IPR006102">
    <property type="entry name" value="Ig-like_GH2"/>
</dbReference>
<evidence type="ECO:0000256" key="4">
    <source>
        <dbReference type="ARBA" id="ARBA00022801"/>
    </source>
</evidence>
<reference evidence="14 16" key="1">
    <citation type="submission" date="2019-06" db="EMBL/GenBank/DDBJ databases">
        <title>Draft genome sequence of the filamentous fungus Phialemoniopsis curvata isolated from diesel fuel.</title>
        <authorList>
            <person name="Varaljay V.A."/>
            <person name="Lyon W.J."/>
            <person name="Crouch A.L."/>
            <person name="Drake C.E."/>
            <person name="Hollomon J.M."/>
            <person name="Nadeau L.J."/>
            <person name="Nunn H.S."/>
            <person name="Stevenson B.S."/>
            <person name="Bojanowski C.L."/>
            <person name="Crookes-Goodson W.J."/>
        </authorList>
    </citation>
    <scope>NUCLEOTIDE SEQUENCE [LARGE SCALE GENOMIC DNA]</scope>
    <source>
        <strain evidence="14 16">D216</strain>
    </source>
</reference>
<evidence type="ECO:0000256" key="2">
    <source>
        <dbReference type="ARBA" id="ARBA00004740"/>
    </source>
</evidence>
<dbReference type="InterPro" id="IPR008979">
    <property type="entry name" value="Galactose-bd-like_sf"/>
</dbReference>
<dbReference type="SUPFAM" id="SSF51445">
    <property type="entry name" value="(Trans)glycosidases"/>
    <property type="match status" value="1"/>
</dbReference>
<dbReference type="EMBL" id="SKBQ01000008">
    <property type="protein sequence ID" value="TPX07486.1"/>
    <property type="molecule type" value="Genomic_DNA"/>
</dbReference>
<protein>
    <recommendedName>
        <fullName evidence="9">Beta-mannosidase B</fullName>
        <ecNumber evidence="3">3.2.1.25</ecNumber>
    </recommendedName>
    <alternativeName>
        <fullName evidence="10">Mannanase B</fullName>
    </alternativeName>
</protein>
<dbReference type="PANTHER" id="PTHR43730">
    <property type="entry name" value="BETA-MANNOSIDASE"/>
    <property type="match status" value="1"/>
</dbReference>
<dbReference type="InterPro" id="IPR013783">
    <property type="entry name" value="Ig-like_fold"/>
</dbReference>
<keyword evidence="7" id="KW-0624">Polysaccharide degradation</keyword>
<dbReference type="InterPro" id="IPR017853">
    <property type="entry name" value="GH"/>
</dbReference>
<dbReference type="STRING" id="1093900.A0A507ARC9"/>
<dbReference type="GO" id="GO:0000272">
    <property type="term" value="P:polysaccharide catabolic process"/>
    <property type="evidence" value="ECO:0007669"/>
    <property type="project" value="UniProtKB-KW"/>
</dbReference>
<dbReference type="Pfam" id="PF00703">
    <property type="entry name" value="Glyco_hydro_2"/>
    <property type="match status" value="1"/>
</dbReference>
<dbReference type="PANTHER" id="PTHR43730:SF1">
    <property type="entry name" value="BETA-MANNOSIDASE"/>
    <property type="match status" value="1"/>
</dbReference>
<gene>
    <name evidence="14" type="ORF">E0L32_002044</name>
    <name evidence="15" type="ORF">E0L32_002089</name>
</gene>
<dbReference type="FunFam" id="2.60.120.260:FF:000118">
    <property type="entry name" value="Beta-mannosidase B"/>
    <property type="match status" value="1"/>
</dbReference>
<evidence type="ECO:0000313" key="16">
    <source>
        <dbReference type="Proteomes" id="UP000319257"/>
    </source>
</evidence>
<dbReference type="EMBL" id="SKBQ01000008">
    <property type="protein sequence ID" value="TPX07441.1"/>
    <property type="molecule type" value="Genomic_DNA"/>
</dbReference>
<feature type="domain" description="Mannosidase Ig/CBM-like" evidence="12">
    <location>
        <begin position="710"/>
        <end position="804"/>
    </location>
</feature>
<evidence type="ECO:0000313" key="14">
    <source>
        <dbReference type="EMBL" id="TPX07441.1"/>
    </source>
</evidence>
<evidence type="ECO:0000256" key="10">
    <source>
        <dbReference type="ARBA" id="ARBA00041614"/>
    </source>
</evidence>
<sequence length="874" mass="98650">MAKAVTTLRSGWEFSPVNSDHIPETRDLGVLPARQLPSEVYLDLLENGKIADPYLDLNELDARWIGECGWIYHTTFAAPAGYGDEGRTTDLIFEGLDTFATVLINGKEVLKSDNMFVSHRINVDGHLVGDKNTLEVRFESARQKGLQLLKDHPEHRWIVHQTELSRGPVRKAQYHWGWDWGPITLGCGIWKPVSLEVYSTRIEDVAIDYTLGKDLKTADIKIAIATAGKQAGAAEIELALDGKVVYSKKLESATPGPDPDESIYDVSFSLDHFKLWWPRNYGEQPLYTLKVTLQSQEGTQTLDAVEKRIGFRKAELIQEEDKCGTSFYFRVNKVDIFAGGSCWIPGDSFPTRITDDKYREWVKLAAEGNQTLIRVWGGGIYESNAFFAACDEFGVLSMQDFGFACASYPTYPEFLKSIELEARQNVRRLRHHPSLIIWAGNNEDYQLIERYNLEYTFNDKDPESWLKTNFPARYIYEHLLPKVIDEETKGTIYRPSCPWGNGLSTTQVVDPTVGDVHQWNIWHGVIAPYQHLPQLGGRFVSEFGLEAYPHMHTLEKFITDPTQRHVGSRTMDFHNKDIGHERHLLGYTGVNFRLKFDLAALAHLTQVMQSDGVTWAYKMWRKMWGVPGQRQCGGVLVWMLNDSWPGISWSLADYNLVPKPSHYAVKRLMAPIAVGVSRKFFDCTTRPMDETWKRNTAHVNPRLANEDVVYDVWTANSRPQGRKGTIVVRFISVDTGRDLLEPLTKEINILANATTDVVAKQKLDVPAENGKSESSAIVIHATLLGEDGKTVLHEDMSWPDPIKYLDLSDRGLEVSEVKSGKVEISAKKPVKGFVFDEVPGLKLSDNGFDIVPGVQKVVEVSGNDGKLTWKVVEG</sequence>
<organism evidence="14 16">
    <name type="scientific">Thyridium curvatum</name>
    <dbReference type="NCBI Taxonomy" id="1093900"/>
    <lineage>
        <taxon>Eukaryota</taxon>
        <taxon>Fungi</taxon>
        <taxon>Dikarya</taxon>
        <taxon>Ascomycota</taxon>
        <taxon>Pezizomycotina</taxon>
        <taxon>Sordariomycetes</taxon>
        <taxon>Sordariomycetidae</taxon>
        <taxon>Thyridiales</taxon>
        <taxon>Thyridiaceae</taxon>
        <taxon>Thyridium</taxon>
    </lineage>
</organism>
<dbReference type="InParanoid" id="A0A507ARC9"/>
<dbReference type="GO" id="GO:0004567">
    <property type="term" value="F:beta-mannosidase activity"/>
    <property type="evidence" value="ECO:0007669"/>
    <property type="project" value="UniProtKB-EC"/>
</dbReference>
<dbReference type="GeneID" id="41969491"/>
<evidence type="ECO:0000256" key="7">
    <source>
        <dbReference type="ARBA" id="ARBA00023326"/>
    </source>
</evidence>
<dbReference type="GO" id="GO:0006516">
    <property type="term" value="P:glycoprotein catabolic process"/>
    <property type="evidence" value="ECO:0007669"/>
    <property type="project" value="TreeGrafter"/>
</dbReference>
<evidence type="ECO:0000256" key="5">
    <source>
        <dbReference type="ARBA" id="ARBA00023277"/>
    </source>
</evidence>
<dbReference type="InterPro" id="IPR036156">
    <property type="entry name" value="Beta-gal/glucu_dom_sf"/>
</dbReference>
<dbReference type="InterPro" id="IPR054593">
    <property type="entry name" value="Beta-mannosidase-like_N2"/>
</dbReference>
<evidence type="ECO:0000256" key="1">
    <source>
        <dbReference type="ARBA" id="ARBA00000829"/>
    </source>
</evidence>
<keyword evidence="6" id="KW-0326">Glycosidase</keyword>
<dbReference type="Proteomes" id="UP000319257">
    <property type="component" value="Unassembled WGS sequence"/>
</dbReference>
<feature type="domain" description="Beta-mannosidase-like galactose-binding" evidence="13">
    <location>
        <begin position="12"/>
        <end position="191"/>
    </location>
</feature>
<keyword evidence="4" id="KW-0378">Hydrolase</keyword>
<evidence type="ECO:0000259" key="13">
    <source>
        <dbReference type="Pfam" id="PF22666"/>
    </source>
</evidence>
<dbReference type="SUPFAM" id="SSF49785">
    <property type="entry name" value="Galactose-binding domain-like"/>
    <property type="match status" value="1"/>
</dbReference>
<dbReference type="FunFam" id="3.20.20.80:FF:000050">
    <property type="entry name" value="Beta-mannosidase B"/>
    <property type="match status" value="1"/>
</dbReference>
<dbReference type="Gene3D" id="3.20.20.80">
    <property type="entry name" value="Glycosidases"/>
    <property type="match status" value="1"/>
</dbReference>
<evidence type="ECO:0000256" key="3">
    <source>
        <dbReference type="ARBA" id="ARBA00012754"/>
    </source>
</evidence>
<accession>A0A507ARC9</accession>
<evidence type="ECO:0000256" key="6">
    <source>
        <dbReference type="ARBA" id="ARBA00023295"/>
    </source>
</evidence>
<name>A0A507ARC9_9PEZI</name>
<dbReference type="SUPFAM" id="SSF49303">
    <property type="entry name" value="beta-Galactosidase/glucuronidase domain"/>
    <property type="match status" value="2"/>
</dbReference>
<dbReference type="Gene3D" id="2.60.40.10">
    <property type="entry name" value="Immunoglobulins"/>
    <property type="match status" value="1"/>
</dbReference>
<evidence type="ECO:0000256" key="8">
    <source>
        <dbReference type="ARBA" id="ARBA00038429"/>
    </source>
</evidence>
<dbReference type="Gene3D" id="2.60.120.260">
    <property type="entry name" value="Galactose-binding domain-like"/>
    <property type="match status" value="1"/>
</dbReference>
<comment type="catalytic activity">
    <reaction evidence="1">
        <text>Hydrolysis of terminal, non-reducing beta-D-mannose residues in beta-D-mannosides.</text>
        <dbReference type="EC" id="3.2.1.25"/>
    </reaction>
</comment>
<keyword evidence="16" id="KW-1185">Reference proteome</keyword>
<dbReference type="InterPro" id="IPR050887">
    <property type="entry name" value="Beta-mannosidase_GH2"/>
</dbReference>
<dbReference type="InterPro" id="IPR041447">
    <property type="entry name" value="Mannosidase_ig"/>
</dbReference>
<dbReference type="AlphaFoldDB" id="A0A507ARC9"/>
<evidence type="ECO:0000313" key="15">
    <source>
        <dbReference type="EMBL" id="TPX07486.1"/>
    </source>
</evidence>
<comment type="similarity">
    <text evidence="8">Belongs to the glycosyl hydrolase 2 family. Beta-mannosidase B subfamily.</text>
</comment>
<proteinExistence type="inferred from homology"/>
<comment type="caution">
    <text evidence="14">The sequence shown here is derived from an EMBL/GenBank/DDBJ whole genome shotgun (WGS) entry which is preliminary data.</text>
</comment>
<comment type="pathway">
    <text evidence="2">Glycan metabolism; N-glycan degradation.</text>
</comment>
<dbReference type="EC" id="3.2.1.25" evidence="3"/>